<protein>
    <submittedName>
        <fullName evidence="1">Uncharacterized protein</fullName>
    </submittedName>
</protein>
<accession>A0AAD6SLE1</accession>
<evidence type="ECO:0000313" key="1">
    <source>
        <dbReference type="EMBL" id="KAJ7027717.1"/>
    </source>
</evidence>
<reference evidence="1" key="1">
    <citation type="submission" date="2023-03" db="EMBL/GenBank/DDBJ databases">
        <title>Massive genome expansion in bonnet fungi (Mycena s.s.) driven by repeated elements and novel gene families across ecological guilds.</title>
        <authorList>
            <consortium name="Lawrence Berkeley National Laboratory"/>
            <person name="Harder C.B."/>
            <person name="Miyauchi S."/>
            <person name="Viragh M."/>
            <person name="Kuo A."/>
            <person name="Thoen E."/>
            <person name="Andreopoulos B."/>
            <person name="Lu D."/>
            <person name="Skrede I."/>
            <person name="Drula E."/>
            <person name="Henrissat B."/>
            <person name="Morin E."/>
            <person name="Kohler A."/>
            <person name="Barry K."/>
            <person name="LaButti K."/>
            <person name="Morin E."/>
            <person name="Salamov A."/>
            <person name="Lipzen A."/>
            <person name="Mereny Z."/>
            <person name="Hegedus B."/>
            <person name="Baldrian P."/>
            <person name="Stursova M."/>
            <person name="Weitz H."/>
            <person name="Taylor A."/>
            <person name="Grigoriev I.V."/>
            <person name="Nagy L.G."/>
            <person name="Martin F."/>
            <person name="Kauserud H."/>
        </authorList>
    </citation>
    <scope>NUCLEOTIDE SEQUENCE</scope>
    <source>
        <strain evidence="1">CBHHK200</strain>
    </source>
</reference>
<comment type="caution">
    <text evidence="1">The sequence shown here is derived from an EMBL/GenBank/DDBJ whole genome shotgun (WGS) entry which is preliminary data.</text>
</comment>
<dbReference type="AlphaFoldDB" id="A0AAD6SLE1"/>
<keyword evidence="2" id="KW-1185">Reference proteome</keyword>
<dbReference type="EMBL" id="JARJCM010000120">
    <property type="protein sequence ID" value="KAJ7027717.1"/>
    <property type="molecule type" value="Genomic_DNA"/>
</dbReference>
<name>A0AAD6SLE1_9AGAR</name>
<gene>
    <name evidence="1" type="ORF">C8F04DRAFT_1266665</name>
</gene>
<evidence type="ECO:0000313" key="2">
    <source>
        <dbReference type="Proteomes" id="UP001218188"/>
    </source>
</evidence>
<organism evidence="1 2">
    <name type="scientific">Mycena alexandri</name>
    <dbReference type="NCBI Taxonomy" id="1745969"/>
    <lineage>
        <taxon>Eukaryota</taxon>
        <taxon>Fungi</taxon>
        <taxon>Dikarya</taxon>
        <taxon>Basidiomycota</taxon>
        <taxon>Agaricomycotina</taxon>
        <taxon>Agaricomycetes</taxon>
        <taxon>Agaricomycetidae</taxon>
        <taxon>Agaricales</taxon>
        <taxon>Marasmiineae</taxon>
        <taxon>Mycenaceae</taxon>
        <taxon>Mycena</taxon>
    </lineage>
</organism>
<sequence length="218" mass="24834">MKVMTDALLSSQFTTLLPVPVENSAESQQVLLSLSSLSYLPTPTYLRFRKNPVHHRSLRLAASPAATTVKKKPPKPLTSEERDWLTAKVEAMDGFETFKKHPNQHLNNLSRVLYWKFAADFTRKYYKTEWPILRVDHEHSNGTLIRKHALETVLNMKTTALNQAINMSRILDKCYHGATKSREVVDSVENTESQSLGSEVLVNFLLAWDKEHLGFGVN</sequence>
<dbReference type="Proteomes" id="UP001218188">
    <property type="component" value="Unassembled WGS sequence"/>
</dbReference>
<proteinExistence type="predicted"/>